<feature type="domain" description="ABC transmembrane type-1" evidence="6">
    <location>
        <begin position="102"/>
        <end position="311"/>
    </location>
</feature>
<evidence type="ECO:0000259" key="6">
    <source>
        <dbReference type="PROSITE" id="PS50928"/>
    </source>
</evidence>
<feature type="transmembrane region" description="Helical" evidence="5">
    <location>
        <begin position="108"/>
        <end position="128"/>
    </location>
</feature>
<keyword evidence="5" id="KW-0813">Transport</keyword>
<name>A0ABV2UIH3_9ACTN</name>
<keyword evidence="8" id="KW-1185">Reference proteome</keyword>
<feature type="transmembrane region" description="Helical" evidence="5">
    <location>
        <begin position="291"/>
        <end position="318"/>
    </location>
</feature>
<dbReference type="InterPro" id="IPR000515">
    <property type="entry name" value="MetI-like"/>
</dbReference>
<keyword evidence="4 5" id="KW-0472">Membrane</keyword>
<keyword evidence="3 5" id="KW-1133">Transmembrane helix</keyword>
<reference evidence="7 8" key="1">
    <citation type="submission" date="2024-06" db="EMBL/GenBank/DDBJ databases">
        <title>The Natural Products Discovery Center: Release of the First 8490 Sequenced Strains for Exploring Actinobacteria Biosynthetic Diversity.</title>
        <authorList>
            <person name="Kalkreuter E."/>
            <person name="Kautsar S.A."/>
            <person name="Yang D."/>
            <person name="Bader C.D."/>
            <person name="Teijaro C.N."/>
            <person name="Fluegel L."/>
            <person name="Davis C.M."/>
            <person name="Simpson J.R."/>
            <person name="Lauterbach L."/>
            <person name="Steele A.D."/>
            <person name="Gui C."/>
            <person name="Meng S."/>
            <person name="Li G."/>
            <person name="Viehrig K."/>
            <person name="Ye F."/>
            <person name="Su P."/>
            <person name="Kiefer A.F."/>
            <person name="Nichols A."/>
            <person name="Cepeda A.J."/>
            <person name="Yan W."/>
            <person name="Fan B."/>
            <person name="Jiang Y."/>
            <person name="Adhikari A."/>
            <person name="Zheng C.-J."/>
            <person name="Schuster L."/>
            <person name="Cowan T.M."/>
            <person name="Smanski M.J."/>
            <person name="Chevrette M.G."/>
            <person name="De Carvalho L.P.S."/>
            <person name="Shen B."/>
        </authorList>
    </citation>
    <scope>NUCLEOTIDE SEQUENCE [LARGE SCALE GENOMIC DNA]</scope>
    <source>
        <strain evidence="7 8">NPDC005137</strain>
    </source>
</reference>
<evidence type="ECO:0000256" key="2">
    <source>
        <dbReference type="ARBA" id="ARBA00022692"/>
    </source>
</evidence>
<evidence type="ECO:0000313" key="7">
    <source>
        <dbReference type="EMBL" id="MET8437649.1"/>
    </source>
</evidence>
<dbReference type="Gene3D" id="1.10.3720.10">
    <property type="entry name" value="MetI-like"/>
    <property type="match status" value="1"/>
</dbReference>
<dbReference type="InterPro" id="IPR035906">
    <property type="entry name" value="MetI-like_sf"/>
</dbReference>
<evidence type="ECO:0000256" key="3">
    <source>
        <dbReference type="ARBA" id="ARBA00022989"/>
    </source>
</evidence>
<dbReference type="Proteomes" id="UP001550044">
    <property type="component" value="Unassembled WGS sequence"/>
</dbReference>
<dbReference type="SUPFAM" id="SSF161098">
    <property type="entry name" value="MetI-like"/>
    <property type="match status" value="1"/>
</dbReference>
<dbReference type="Pfam" id="PF00528">
    <property type="entry name" value="BPD_transp_1"/>
    <property type="match status" value="1"/>
</dbReference>
<evidence type="ECO:0000256" key="5">
    <source>
        <dbReference type="RuleBase" id="RU363032"/>
    </source>
</evidence>
<feature type="transmembrane region" description="Helical" evidence="5">
    <location>
        <begin position="190"/>
        <end position="210"/>
    </location>
</feature>
<feature type="transmembrane region" description="Helical" evidence="5">
    <location>
        <begin position="140"/>
        <end position="160"/>
    </location>
</feature>
<evidence type="ECO:0000256" key="4">
    <source>
        <dbReference type="ARBA" id="ARBA00023136"/>
    </source>
</evidence>
<comment type="caution">
    <text evidence="7">The sequence shown here is derived from an EMBL/GenBank/DDBJ whole genome shotgun (WGS) entry which is preliminary data.</text>
</comment>
<dbReference type="PANTHER" id="PTHR43376:SF1">
    <property type="entry name" value="OLIGOPEPTIDE TRANSPORT SYSTEM PERMEASE PROTEIN"/>
    <property type="match status" value="1"/>
</dbReference>
<dbReference type="CDD" id="cd06261">
    <property type="entry name" value="TM_PBP2"/>
    <property type="match status" value="1"/>
</dbReference>
<gene>
    <name evidence="7" type="ORF">ABZV61_33810</name>
</gene>
<feature type="transmembrane region" description="Helical" evidence="5">
    <location>
        <begin position="9"/>
        <end position="26"/>
    </location>
</feature>
<sequence>MRRYFARKLLIYALTFVVAVTVNWMIPRFMPGDPVSAMVARARVSQPEAVEAMRSYYNDLFGFDEPVWQQYLHFWSALLRGDFGLSIWVFPKPVADVLLDALPYTLGLMIPAILLSWFVGNWAGALAARRKVLDNTLLPAGYLLTAMPYMWIAVILAWALGSKAGWFPLSGGYSLNIQPSYSIDFAVDLLQHWVLPFLSLFLVALGGWAIGMRNMIIYELESDYSSYLSALGAPSRLIRRYAFRNAVLPQITGLALQLGVLVAGALVTEIVFAYPGLGSLILAAIQNQDFFLLQGAFLFIVIGVLIANFLIDIVYVVVDPRTRTGMAGGQS</sequence>
<comment type="subcellular location">
    <subcellularLocation>
        <location evidence="5">Cell membrane</location>
        <topology evidence="5">Multi-pass membrane protein</topology>
    </subcellularLocation>
    <subcellularLocation>
        <location evidence="1">Membrane</location>
        <topology evidence="1">Multi-pass membrane protein</topology>
    </subcellularLocation>
</comment>
<protein>
    <submittedName>
        <fullName evidence="7">ABC transporter permease</fullName>
    </submittedName>
</protein>
<evidence type="ECO:0000313" key="8">
    <source>
        <dbReference type="Proteomes" id="UP001550044"/>
    </source>
</evidence>
<dbReference type="EMBL" id="JBEXIP010000041">
    <property type="protein sequence ID" value="MET8437649.1"/>
    <property type="molecule type" value="Genomic_DNA"/>
</dbReference>
<keyword evidence="2 5" id="KW-0812">Transmembrane</keyword>
<organism evidence="7 8">
    <name type="scientific">Streptomyces sp. 900116325</name>
    <dbReference type="NCBI Taxonomy" id="3154295"/>
    <lineage>
        <taxon>Bacteria</taxon>
        <taxon>Bacillati</taxon>
        <taxon>Actinomycetota</taxon>
        <taxon>Actinomycetes</taxon>
        <taxon>Kitasatosporales</taxon>
        <taxon>Streptomycetaceae</taxon>
        <taxon>Streptomyces</taxon>
    </lineage>
</organism>
<evidence type="ECO:0000256" key="1">
    <source>
        <dbReference type="ARBA" id="ARBA00004141"/>
    </source>
</evidence>
<proteinExistence type="inferred from homology"/>
<accession>A0ABV2UIH3</accession>
<comment type="similarity">
    <text evidence="5">Belongs to the binding-protein-dependent transport system permease family.</text>
</comment>
<dbReference type="PROSITE" id="PS50928">
    <property type="entry name" value="ABC_TM1"/>
    <property type="match status" value="1"/>
</dbReference>
<dbReference type="PANTHER" id="PTHR43376">
    <property type="entry name" value="OLIGOPEPTIDE TRANSPORT SYSTEM PERMEASE PROTEIN"/>
    <property type="match status" value="1"/>
</dbReference>
<dbReference type="RefSeq" id="WP_352304835.1">
    <property type="nucleotide sequence ID" value="NZ_JBEOSG010000008.1"/>
</dbReference>